<dbReference type="Proteomes" id="UP001150603">
    <property type="component" value="Unassembled WGS sequence"/>
</dbReference>
<reference evidence="1" key="1">
    <citation type="submission" date="2022-07" db="EMBL/GenBank/DDBJ databases">
        <title>Phylogenomic reconstructions and comparative analyses of Kickxellomycotina fungi.</title>
        <authorList>
            <person name="Reynolds N.K."/>
            <person name="Stajich J.E."/>
            <person name="Barry K."/>
            <person name="Grigoriev I.V."/>
            <person name="Crous P."/>
            <person name="Smith M.E."/>
        </authorList>
    </citation>
    <scope>NUCLEOTIDE SEQUENCE</scope>
    <source>
        <strain evidence="1">NRRL 5244</strain>
    </source>
</reference>
<protein>
    <submittedName>
        <fullName evidence="1">Uncharacterized protein</fullName>
    </submittedName>
</protein>
<evidence type="ECO:0000313" key="2">
    <source>
        <dbReference type="Proteomes" id="UP001150603"/>
    </source>
</evidence>
<organism evidence="1 2">
    <name type="scientific">Linderina macrospora</name>
    <dbReference type="NCBI Taxonomy" id="4868"/>
    <lineage>
        <taxon>Eukaryota</taxon>
        <taxon>Fungi</taxon>
        <taxon>Fungi incertae sedis</taxon>
        <taxon>Zoopagomycota</taxon>
        <taxon>Kickxellomycotina</taxon>
        <taxon>Kickxellomycetes</taxon>
        <taxon>Kickxellales</taxon>
        <taxon>Kickxellaceae</taxon>
        <taxon>Linderina</taxon>
    </lineage>
</organism>
<accession>A0ACC1IY62</accession>
<dbReference type="EMBL" id="JANBPW010006542">
    <property type="protein sequence ID" value="KAJ1929221.1"/>
    <property type="molecule type" value="Genomic_DNA"/>
</dbReference>
<gene>
    <name evidence="1" type="ORF">FBU59_007065</name>
</gene>
<comment type="caution">
    <text evidence="1">The sequence shown here is derived from an EMBL/GenBank/DDBJ whole genome shotgun (WGS) entry which is preliminary data.</text>
</comment>
<keyword evidence="2" id="KW-1185">Reference proteome</keyword>
<proteinExistence type="predicted"/>
<name>A0ACC1IY62_9FUNG</name>
<sequence>MSEAVADLVQPKAEPEQVQPATATESQLDDSDQPDAAESKEEGTADHHPVGSKVVCDETSMLDEKLSVCVTRVPSQTPTLSESEGVSETVTLRHIYSIFCWLHCKDNNKMWRDDPLAACQKAVTDCRFMADADPEKLKAKLDEIRTIHAEIIEKYGGAEKVPQDLRVVPGGPLFNIVNFIFTGQCLKTKGADCRLNSGRRE</sequence>
<evidence type="ECO:0000313" key="1">
    <source>
        <dbReference type="EMBL" id="KAJ1929221.1"/>
    </source>
</evidence>